<dbReference type="STRING" id="135208.A0A4Y9ZIS9"/>
<evidence type="ECO:0000313" key="2">
    <source>
        <dbReference type="EMBL" id="TFY73937.1"/>
    </source>
</evidence>
<dbReference type="InterPro" id="IPR001810">
    <property type="entry name" value="F-box_dom"/>
</dbReference>
<proteinExistence type="predicted"/>
<dbReference type="Pfam" id="PF12937">
    <property type="entry name" value="F-box-like"/>
    <property type="match status" value="1"/>
</dbReference>
<dbReference type="EMBL" id="SFCI01002419">
    <property type="protein sequence ID" value="TFY73937.1"/>
    <property type="molecule type" value="Genomic_DNA"/>
</dbReference>
<dbReference type="Gene3D" id="1.20.1280.50">
    <property type="match status" value="1"/>
</dbReference>
<protein>
    <recommendedName>
        <fullName evidence="1">F-box domain-containing protein</fullName>
    </recommendedName>
</protein>
<dbReference type="InterPro" id="IPR032675">
    <property type="entry name" value="LRR_dom_sf"/>
</dbReference>
<comment type="caution">
    <text evidence="2">The sequence shown here is derived from an EMBL/GenBank/DDBJ whole genome shotgun (WGS) entry which is preliminary data.</text>
</comment>
<accession>A0A4Y9ZIS9</accession>
<dbReference type="Gene3D" id="3.80.10.10">
    <property type="entry name" value="Ribonuclease Inhibitor"/>
    <property type="match status" value="1"/>
</dbReference>
<dbReference type="SUPFAM" id="SSF52047">
    <property type="entry name" value="RNI-like"/>
    <property type="match status" value="1"/>
</dbReference>
<dbReference type="AlphaFoldDB" id="A0A4Y9ZIS9"/>
<dbReference type="OrthoDB" id="2884925at2759"/>
<gene>
    <name evidence="2" type="ORF">EWM64_g10075</name>
</gene>
<evidence type="ECO:0000313" key="3">
    <source>
        <dbReference type="Proteomes" id="UP000298061"/>
    </source>
</evidence>
<evidence type="ECO:0000259" key="1">
    <source>
        <dbReference type="Pfam" id="PF12937"/>
    </source>
</evidence>
<reference evidence="2 3" key="1">
    <citation type="submission" date="2019-02" db="EMBL/GenBank/DDBJ databases">
        <title>Genome sequencing of the rare red list fungi Hericium alpestre (H. flagellum).</title>
        <authorList>
            <person name="Buettner E."/>
            <person name="Kellner H."/>
        </authorList>
    </citation>
    <scope>NUCLEOTIDE SEQUENCE [LARGE SCALE GENOMIC DNA]</scope>
    <source>
        <strain evidence="2 3">DSM 108284</strain>
    </source>
</reference>
<dbReference type="InterPro" id="IPR036047">
    <property type="entry name" value="F-box-like_dom_sf"/>
</dbReference>
<keyword evidence="3" id="KW-1185">Reference proteome</keyword>
<dbReference type="SUPFAM" id="SSF81383">
    <property type="entry name" value="F-box domain"/>
    <property type="match status" value="1"/>
</dbReference>
<sequence length="444" mass="49435">MRSDDVDERARDYWATCLRTRLVSTDGVSACSSTEMVNRTRNMLLADLKAIQHLVTLTIARINDLSITARLPVEVLMHIFSTLAECDPPSSKPLKGSKKPHLGWINATHVCRRWRHVALSAPALWTNVGAPQTGPWMNEMLARSKQVPFTLSACVTSDPEGLHLSGNEHTGERSPFEYGTEVLASLTHPAPMLESLTLDDATGSTVLRRDIFACDLPRLRRVAIRKCEGIHWDAPYLRNLTDLELGFERNVQTAELLALLKESPMLEILKIARRRLSTPRTDLPDEKVSLPSLKEFSLDCRADGQCAELLARLVVPSTARRIFKFYLPEAAHSQCIIALATGFIDATGVASRPSPSQVQIHHDKCPRHNQLKLSLFLESEEKHSRLSLQWNTSSSALSAHDIAAVQQLLGSFDARRLTFVGVTSQGLDDAIHSVFKDSFSRLPR</sequence>
<feature type="domain" description="F-box" evidence="1">
    <location>
        <begin position="69"/>
        <end position="128"/>
    </location>
</feature>
<dbReference type="Proteomes" id="UP000298061">
    <property type="component" value="Unassembled WGS sequence"/>
</dbReference>
<organism evidence="2 3">
    <name type="scientific">Hericium alpestre</name>
    <dbReference type="NCBI Taxonomy" id="135208"/>
    <lineage>
        <taxon>Eukaryota</taxon>
        <taxon>Fungi</taxon>
        <taxon>Dikarya</taxon>
        <taxon>Basidiomycota</taxon>
        <taxon>Agaricomycotina</taxon>
        <taxon>Agaricomycetes</taxon>
        <taxon>Russulales</taxon>
        <taxon>Hericiaceae</taxon>
        <taxon>Hericium</taxon>
    </lineage>
</organism>
<name>A0A4Y9ZIS9_9AGAM</name>